<feature type="signal peptide" evidence="3">
    <location>
        <begin position="1"/>
        <end position="28"/>
    </location>
</feature>
<keyword evidence="2" id="KW-0472">Membrane</keyword>
<dbReference type="Pfam" id="PF17802">
    <property type="entry name" value="SpaA"/>
    <property type="match status" value="2"/>
</dbReference>
<gene>
    <name evidence="6" type="ORF">NCTC11063_01194</name>
</gene>
<feature type="transmembrane region" description="Helical" evidence="2">
    <location>
        <begin position="995"/>
        <end position="1015"/>
    </location>
</feature>
<dbReference type="RefSeq" id="WP_115263299.1">
    <property type="nucleotide sequence ID" value="NZ_UHFT01000001.1"/>
</dbReference>
<keyword evidence="6" id="KW-0176">Collagen</keyword>
<sequence>MRKIQKCLSLLFAVLLATMGMAFNPVYATEGLQYWTESKTRVGMVEKVMNDGSITSTFNEGYLTVGGEDAYCIDINTNFRSGYKVREDASTRMRPEQISDIALSIEYVKQYTKSHGGISENHAYLLRQLVVWQRLSTHLGWNCDNVRASYNEIDKNIQEEVFIGAKKFVKENRERYECGGYVYSGEGQDLGQFWVKLNVGKVTLQKKSGNSDVTYGNGNYSLANAKYGVFSDEDCSNQVATLTTNEKGETEIIEMKIGIAYIKELSAPPGYKIDPAVHPIKIETDKTVILKVSDMPKVIDCFVEIFKIDMETQVSNPQGNALLEGAEFTWKYYEGIYNKENLPKEATCTWVTKTVSEKKSDGTIRYITKLSDEHKVSGDRFYMQDGKIVLPIGTLTVEETKAPNGYLLKGSYIQVGNSGEQIKGLYVAQIMEEGDFAVLTGSNQAVVSDKVIRGGVKIQKRDLETGDTKPQGGAALKDASFNIISLNENSVLVLGKLYKKNEVVKTIHTDINGIASTSPDLLPHGKYKLSEKTPPEGYLTNGAKEIEFSITEDEKMVDLTDKDHSIYNQVKRGDIEGVKIGEKMHKRLANIPFKITSKSTGESHIVLTDRNGQFSTSSKWNSHKNHTNEGKSSEDGIWFGISEPDDSKGALPYDTYTIEEMRCKNNQAFELIPAFEVVVSKDNHTVHLGTLTDAYKEEVSIHTTATGKNGEKTMFADKKAIIVDTVKLKGLKEGIKYQLKGWQMVKEDHKELVVNEKRVETTKEFIAKDADSKKTMYFEFDSSELSGKSLVTFEELYEQKENGEWIKVAEHKDLNSEEQTILVKERGKTQSKKITIKTVSTGENGEKELDSKKELILKDKVELDGLEKGKTYKLKGFQMIKEDNVELKVNQRLVQSEKEFTAEDAKEVHNMKFTFDASELLGKNLVAFEEFYEKDEDGSWKKVAEHKDINDKNQTVHIKEKPQTPKKENPPQKEDKPRENIKQGSIPKTGESSNMYFYVGILCLSLAGMIAYGLYKRK</sequence>
<evidence type="ECO:0000313" key="6">
    <source>
        <dbReference type="EMBL" id="SUN80489.1"/>
    </source>
</evidence>
<dbReference type="AlphaFoldDB" id="A0A380L4C8"/>
<feature type="compositionally biased region" description="Basic and acidic residues" evidence="1">
    <location>
        <begin position="960"/>
        <end position="981"/>
    </location>
</feature>
<evidence type="ECO:0000259" key="5">
    <source>
        <dbReference type="Pfam" id="PF18202"/>
    </source>
</evidence>
<feature type="domain" description="T-Q ester bond containing" evidence="5">
    <location>
        <begin position="835"/>
        <end position="957"/>
    </location>
</feature>
<dbReference type="NCBIfam" id="TIGR01167">
    <property type="entry name" value="LPXTG_anchor"/>
    <property type="match status" value="1"/>
</dbReference>
<dbReference type="Proteomes" id="UP000255236">
    <property type="component" value="Unassembled WGS sequence"/>
</dbReference>
<name>A0A380L4C8_9STRE</name>
<dbReference type="InterPro" id="IPR041033">
    <property type="entry name" value="SpaA_PFL_dom_1"/>
</dbReference>
<keyword evidence="2" id="KW-1133">Transmembrane helix</keyword>
<keyword evidence="3" id="KW-0732">Signal</keyword>
<proteinExistence type="predicted"/>
<dbReference type="Gene3D" id="2.60.40.10">
    <property type="entry name" value="Immunoglobulins"/>
    <property type="match status" value="3"/>
</dbReference>
<dbReference type="Pfam" id="PF18202">
    <property type="entry name" value="TQ"/>
    <property type="match status" value="2"/>
</dbReference>
<feature type="domain" description="SpaA-like prealbumin fold" evidence="4">
    <location>
        <begin position="471"/>
        <end position="562"/>
    </location>
</feature>
<dbReference type="EMBL" id="UHFT01000001">
    <property type="protein sequence ID" value="SUN80489.1"/>
    <property type="molecule type" value="Genomic_DNA"/>
</dbReference>
<protein>
    <submittedName>
        <fullName evidence="6">Collagen-binding surface protein</fullName>
    </submittedName>
</protein>
<keyword evidence="7" id="KW-1185">Reference proteome</keyword>
<dbReference type="Gene3D" id="2.60.40.3930">
    <property type="match status" value="2"/>
</dbReference>
<comment type="caution">
    <text evidence="6">The sequence shown here is derived from an EMBL/GenBank/DDBJ whole genome shotgun (WGS) entry which is preliminary data.</text>
</comment>
<feature type="domain" description="SpaA-like prealbumin fold" evidence="4">
    <location>
        <begin position="217"/>
        <end position="293"/>
    </location>
</feature>
<dbReference type="InterPro" id="IPR013783">
    <property type="entry name" value="Ig-like_fold"/>
</dbReference>
<evidence type="ECO:0000256" key="2">
    <source>
        <dbReference type="SAM" id="Phobius"/>
    </source>
</evidence>
<feature type="domain" description="T-Q ester bond containing" evidence="5">
    <location>
        <begin position="700"/>
        <end position="822"/>
    </location>
</feature>
<evidence type="ECO:0000256" key="3">
    <source>
        <dbReference type="SAM" id="SignalP"/>
    </source>
</evidence>
<dbReference type="InterPro" id="IPR041100">
    <property type="entry name" value="TQ"/>
</dbReference>
<feature type="region of interest" description="Disordered" evidence="1">
    <location>
        <begin position="616"/>
        <end position="635"/>
    </location>
</feature>
<evidence type="ECO:0000259" key="4">
    <source>
        <dbReference type="Pfam" id="PF17802"/>
    </source>
</evidence>
<accession>A0A380L4C8</accession>
<feature type="chain" id="PRO_5017054111" evidence="3">
    <location>
        <begin position="29"/>
        <end position="1018"/>
    </location>
</feature>
<evidence type="ECO:0000256" key="1">
    <source>
        <dbReference type="SAM" id="MobiDB-lite"/>
    </source>
</evidence>
<evidence type="ECO:0000313" key="7">
    <source>
        <dbReference type="Proteomes" id="UP000255236"/>
    </source>
</evidence>
<keyword evidence="2" id="KW-0812">Transmembrane</keyword>
<reference evidence="6" key="1">
    <citation type="submission" date="2018-06" db="EMBL/GenBank/DDBJ databases">
        <authorList>
            <consortium name="Pathogen Informatics"/>
            <person name="Doyle S."/>
        </authorList>
    </citation>
    <scope>NUCLEOTIDE SEQUENCE [LARGE SCALE GENOMIC DNA]</scope>
    <source>
        <strain evidence="6">NCTC11063</strain>
    </source>
</reference>
<dbReference type="NCBIfam" id="NF033903">
    <property type="entry name" value="VaFE_rpt"/>
    <property type="match status" value="2"/>
</dbReference>
<organism evidence="6 7">
    <name type="scientific">Streptococcus milleri</name>
    <dbReference type="NCBI Taxonomy" id="33040"/>
    <lineage>
        <taxon>Bacteria</taxon>
        <taxon>Bacillati</taxon>
        <taxon>Bacillota</taxon>
        <taxon>Bacilli</taxon>
        <taxon>Lactobacillales</taxon>
        <taxon>Streptococcaceae</taxon>
        <taxon>Streptococcus</taxon>
    </lineage>
</organism>
<feature type="region of interest" description="Disordered" evidence="1">
    <location>
        <begin position="960"/>
        <end position="987"/>
    </location>
</feature>